<organism evidence="3 4">
    <name type="scientific">Erpetoichthys calabaricus</name>
    <name type="common">Rope fish</name>
    <name type="synonym">Calamoichthys calabaricus</name>
    <dbReference type="NCBI Taxonomy" id="27687"/>
    <lineage>
        <taxon>Eukaryota</taxon>
        <taxon>Metazoa</taxon>
        <taxon>Chordata</taxon>
        <taxon>Craniata</taxon>
        <taxon>Vertebrata</taxon>
        <taxon>Euteleostomi</taxon>
        <taxon>Actinopterygii</taxon>
        <taxon>Polypteriformes</taxon>
        <taxon>Polypteridae</taxon>
        <taxon>Erpetoichthys</taxon>
    </lineage>
</organism>
<name>A0A8C4XC56_ERPCA</name>
<dbReference type="PANTHER" id="PTHR10807">
    <property type="entry name" value="MYOTUBULARIN-RELATED"/>
    <property type="match status" value="1"/>
</dbReference>
<dbReference type="PROSITE" id="PS51339">
    <property type="entry name" value="PPASE_MYOTUBULARIN"/>
    <property type="match status" value="1"/>
</dbReference>
<reference evidence="3" key="3">
    <citation type="submission" date="2025-09" db="UniProtKB">
        <authorList>
            <consortium name="Ensembl"/>
        </authorList>
    </citation>
    <scope>IDENTIFICATION</scope>
</reference>
<protein>
    <submittedName>
        <fullName evidence="3">Zgc:154055</fullName>
    </submittedName>
</protein>
<dbReference type="GO" id="GO:0010507">
    <property type="term" value="P:negative regulation of autophagy"/>
    <property type="evidence" value="ECO:0007669"/>
    <property type="project" value="TreeGrafter"/>
</dbReference>
<dbReference type="GO" id="GO:0046856">
    <property type="term" value="P:phosphatidylinositol dephosphorylation"/>
    <property type="evidence" value="ECO:0007669"/>
    <property type="project" value="TreeGrafter"/>
</dbReference>
<keyword evidence="4" id="KW-1185">Reference proteome</keyword>
<dbReference type="GO" id="GO:0005737">
    <property type="term" value="C:cytoplasm"/>
    <property type="evidence" value="ECO:0007669"/>
    <property type="project" value="TreeGrafter"/>
</dbReference>
<dbReference type="PANTHER" id="PTHR10807:SF52">
    <property type="entry name" value="MYOTUBULARIN PHOSPHATASE DOMAIN-CONTAINING PROTEIN"/>
    <property type="match status" value="1"/>
</dbReference>
<dbReference type="SUPFAM" id="SSF52799">
    <property type="entry name" value="(Phosphotyrosine protein) phosphatases II"/>
    <property type="match status" value="1"/>
</dbReference>
<feature type="domain" description="Myotubularin phosphatase" evidence="2">
    <location>
        <begin position="143"/>
        <end position="532"/>
    </location>
</feature>
<reference evidence="3" key="1">
    <citation type="submission" date="2021-06" db="EMBL/GenBank/DDBJ databases">
        <authorList>
            <consortium name="Wellcome Sanger Institute Data Sharing"/>
        </authorList>
    </citation>
    <scope>NUCLEOTIDE SEQUENCE [LARGE SCALE GENOMIC DNA]</scope>
</reference>
<dbReference type="InterPro" id="IPR011993">
    <property type="entry name" value="PH-like_dom_sf"/>
</dbReference>
<dbReference type="GO" id="GO:0019903">
    <property type="term" value="F:protein phosphatase binding"/>
    <property type="evidence" value="ECO:0007669"/>
    <property type="project" value="TreeGrafter"/>
</dbReference>
<dbReference type="GeneTree" id="ENSGT00940000163547"/>
<dbReference type="AlphaFoldDB" id="A0A8C4XC56"/>
<sequence length="571" mass="65507">MEFSELIKTSYVDNVVLSRPFRPPVKGTLCVTSHHILLSSRQEREQDADLGPDEEEGDTLELLLLLKGIDAVEKSVENLISYSGRPFRRSSQNDRSTGSYGTITIKCKDLCIFQLEIPGMTECLNIASSIEALSALESVTELYPFFYRPETMKIEQKIPQDSSEELFGQIAHHADKWRLSSVNKDFSVCPTYPEAVIVPKQISDEVLMAAAKFRQGGRFPVLSYYHKKTGKVIMHSSQPLVGAQKKRCQEDEELLGAVLNNSERGFIVDTRSAQLAQQARITGGGFESKSNYHNWKRLHRNLERGKNLQESLIKLVDACNDQTNNMDRWLSKLENSKWLSHVQSTLSTACLVAECVEREGCPVLVHGSDGTDTTLLVTSLAQLVLDPECRTLVGFQALICREWLQAGHPFQQRCTHLALSHARLRNEAPIFLLFLDCCWQLHHQFPLAFQFNETLLIRFAQEAYFSNFGTFLCDSEKDRYAFQVREKTFSFWDWMNNPAMLKTFTNPLYQRNELVIWPSVWPHSLQLWQGFFFRWISCSKFVEEAQEEIQRIVRHYSSCIKLNKKAALHDE</sequence>
<reference evidence="3" key="2">
    <citation type="submission" date="2025-08" db="UniProtKB">
        <authorList>
            <consortium name="Ensembl"/>
        </authorList>
    </citation>
    <scope>IDENTIFICATION</scope>
</reference>
<accession>A0A8C4XC56</accession>
<dbReference type="InterPro" id="IPR029021">
    <property type="entry name" value="Prot-tyrosine_phosphatase-like"/>
</dbReference>
<dbReference type="SUPFAM" id="SSF50729">
    <property type="entry name" value="PH domain-like"/>
    <property type="match status" value="1"/>
</dbReference>
<evidence type="ECO:0000313" key="4">
    <source>
        <dbReference type="Proteomes" id="UP000694620"/>
    </source>
</evidence>
<comment type="similarity">
    <text evidence="1">Belongs to the protein-tyrosine phosphatase family. Non-receptor class myotubularin subfamily.</text>
</comment>
<gene>
    <name evidence="3" type="primary">zgc:154055</name>
</gene>
<dbReference type="InterPro" id="IPR010569">
    <property type="entry name" value="Myotubularin-like_Pase_dom"/>
</dbReference>
<dbReference type="InterPro" id="IPR030564">
    <property type="entry name" value="Myotubularin"/>
</dbReference>
<evidence type="ECO:0000256" key="1">
    <source>
        <dbReference type="ARBA" id="ARBA00007471"/>
    </source>
</evidence>
<proteinExistence type="inferred from homology"/>
<dbReference type="Gene3D" id="2.30.29.30">
    <property type="entry name" value="Pleckstrin-homology domain (PH domain)/Phosphotyrosine-binding domain (PTB)"/>
    <property type="match status" value="1"/>
</dbReference>
<evidence type="ECO:0000313" key="3">
    <source>
        <dbReference type="Ensembl" id="ENSECRP00000020118.1"/>
    </source>
</evidence>
<dbReference type="Pfam" id="PF06602">
    <property type="entry name" value="Myotub-related"/>
    <property type="match status" value="1"/>
</dbReference>
<dbReference type="Ensembl" id="ENSECRT00000020552.1">
    <property type="protein sequence ID" value="ENSECRP00000020118.1"/>
    <property type="gene ID" value="ENSECRG00000013523.1"/>
</dbReference>
<dbReference type="CDD" id="cd14536">
    <property type="entry name" value="PTP-MTMR9"/>
    <property type="match status" value="1"/>
</dbReference>
<evidence type="ECO:0000259" key="2">
    <source>
        <dbReference type="PROSITE" id="PS51339"/>
    </source>
</evidence>
<dbReference type="Proteomes" id="UP000694620">
    <property type="component" value="Chromosome 14"/>
</dbReference>